<proteinExistence type="predicted"/>
<keyword evidence="5" id="KW-1185">Reference proteome</keyword>
<feature type="transmembrane region" description="Helical" evidence="2">
    <location>
        <begin position="37"/>
        <end position="59"/>
    </location>
</feature>
<dbReference type="Proteomes" id="UP000663852">
    <property type="component" value="Unassembled WGS sequence"/>
</dbReference>
<evidence type="ECO:0000256" key="2">
    <source>
        <dbReference type="SAM" id="Phobius"/>
    </source>
</evidence>
<accession>A0A815K405</accession>
<keyword evidence="2" id="KW-0812">Transmembrane</keyword>
<dbReference type="Gene3D" id="2.60.120.260">
    <property type="entry name" value="Galactose-binding domain-like"/>
    <property type="match status" value="1"/>
</dbReference>
<dbReference type="EMBL" id="CAJNOJ010000643">
    <property type="protein sequence ID" value="CAF1502643.1"/>
    <property type="molecule type" value="Genomic_DNA"/>
</dbReference>
<sequence>MKINQTSSPLKNGSVLLSDGRTGGEAENLPKEKVPTIVQVLCMIILFIISIAIALPLILKTHRVAPSLNTKNKTKPTTTIYISTTTPTTTATYTLPSNITYDYTNELSYESKIFYRSASLEKQYYEALQISVSISGDYWFASVSDIDTYGYLFYNSFNPLMLCKNYIQEDDDSMGERQFKIQSILEASQTYILVVTTYFTNVTGKFGIISQGPGNVQIGHMNTTESLDYIPLIHPNDSIYAIYNTTAGGDSTSSTANSSIGNYPSNEGPEKAIDNDTSTKYLNSGACGLNTGYYVTLQRGLSLVKTFQICVADDYEERDPTRITLEGSNESGSDLTLGSSWTLIYDGVVAFSMTPPRYSCSLMHCLNNSISYTSYRFLVTEKRSSDNSVQYSEAQLYFY</sequence>
<organism evidence="3 5">
    <name type="scientific">Adineta ricciae</name>
    <name type="common">Rotifer</name>
    <dbReference type="NCBI Taxonomy" id="249248"/>
    <lineage>
        <taxon>Eukaryota</taxon>
        <taxon>Metazoa</taxon>
        <taxon>Spiralia</taxon>
        <taxon>Gnathifera</taxon>
        <taxon>Rotifera</taxon>
        <taxon>Eurotatoria</taxon>
        <taxon>Bdelloidea</taxon>
        <taxon>Adinetida</taxon>
        <taxon>Adinetidae</taxon>
        <taxon>Adineta</taxon>
    </lineage>
</organism>
<dbReference type="AlphaFoldDB" id="A0A815K405"/>
<feature type="region of interest" description="Disordered" evidence="1">
    <location>
        <begin position="1"/>
        <end position="28"/>
    </location>
</feature>
<dbReference type="EMBL" id="CAJNOR010003190">
    <property type="protein sequence ID" value="CAF1387780.1"/>
    <property type="molecule type" value="Genomic_DNA"/>
</dbReference>
<keyword evidence="2" id="KW-1133">Transmembrane helix</keyword>
<evidence type="ECO:0000313" key="5">
    <source>
        <dbReference type="Proteomes" id="UP000663828"/>
    </source>
</evidence>
<gene>
    <name evidence="4" type="ORF">EDS130_LOCUS42729</name>
    <name evidence="3" type="ORF">XAT740_LOCUS33433</name>
</gene>
<reference evidence="3" key="1">
    <citation type="submission" date="2021-02" db="EMBL/GenBank/DDBJ databases">
        <authorList>
            <person name="Nowell W R."/>
        </authorList>
    </citation>
    <scope>NUCLEOTIDE SEQUENCE</scope>
</reference>
<comment type="caution">
    <text evidence="3">The sequence shown here is derived from an EMBL/GenBank/DDBJ whole genome shotgun (WGS) entry which is preliminary data.</text>
</comment>
<dbReference type="OrthoDB" id="10053537at2759"/>
<evidence type="ECO:0000256" key="1">
    <source>
        <dbReference type="SAM" id="MobiDB-lite"/>
    </source>
</evidence>
<feature type="compositionally biased region" description="Polar residues" evidence="1">
    <location>
        <begin position="1"/>
        <end position="11"/>
    </location>
</feature>
<protein>
    <submittedName>
        <fullName evidence="3">Uncharacterized protein</fullName>
    </submittedName>
</protein>
<dbReference type="Proteomes" id="UP000663828">
    <property type="component" value="Unassembled WGS sequence"/>
</dbReference>
<evidence type="ECO:0000313" key="3">
    <source>
        <dbReference type="EMBL" id="CAF1387780.1"/>
    </source>
</evidence>
<name>A0A815K405_ADIRI</name>
<evidence type="ECO:0000313" key="4">
    <source>
        <dbReference type="EMBL" id="CAF1502643.1"/>
    </source>
</evidence>
<keyword evidence="2" id="KW-0472">Membrane</keyword>